<sequence length="35" mass="3965">MLTLFCVSFYNGTHERETSQTKPGNNANHTKGKRP</sequence>
<feature type="compositionally biased region" description="Polar residues" evidence="1">
    <location>
        <begin position="20"/>
        <end position="29"/>
    </location>
</feature>
<name>A0AAU8GHH5_9CAUD</name>
<gene>
    <name evidence="2" type="ORF">YRYPWZST_CDS0054</name>
</gene>
<dbReference type="EMBL" id="PP856722">
    <property type="protein sequence ID" value="XCH40455.1"/>
    <property type="molecule type" value="Genomic_DNA"/>
</dbReference>
<proteinExistence type="predicted"/>
<evidence type="ECO:0000256" key="1">
    <source>
        <dbReference type="SAM" id="MobiDB-lite"/>
    </source>
</evidence>
<reference evidence="2" key="1">
    <citation type="submission" date="2024-05" db="EMBL/GenBank/DDBJ databases">
        <authorList>
            <person name="Mugo M.M."/>
            <person name="Musyoki A.M."/>
            <person name="Makumi A.M."/>
            <person name="Mutai I."/>
            <person name="Drechsel O."/>
            <person name="Kering K.K."/>
            <person name="Muturi P."/>
            <person name="Mbae C.K."/>
            <person name="Kariuki S.M."/>
        </authorList>
    </citation>
    <scope>NUCLEOTIDE SEQUENCE</scope>
</reference>
<accession>A0AAU8GHH5</accession>
<evidence type="ECO:0000313" key="2">
    <source>
        <dbReference type="EMBL" id="XCH40455.1"/>
    </source>
</evidence>
<organism evidence="2">
    <name type="scientific">Salmonella phage vB_SEnST11_KE23</name>
    <dbReference type="NCBI Taxonomy" id="3161174"/>
    <lineage>
        <taxon>Viruses</taxon>
        <taxon>Duplodnaviria</taxon>
        <taxon>Heunggongvirae</taxon>
        <taxon>Uroviricota</taxon>
        <taxon>Caudoviricetes</taxon>
        <taxon>Vequintavirinae</taxon>
        <taxon>Seunavirus</taxon>
    </lineage>
</organism>
<feature type="region of interest" description="Disordered" evidence="1">
    <location>
        <begin position="13"/>
        <end position="35"/>
    </location>
</feature>
<protein>
    <submittedName>
        <fullName evidence="2">Uncharacterized protein</fullName>
    </submittedName>
</protein>